<evidence type="ECO:0000313" key="9">
    <source>
        <dbReference type="EMBL" id="MCC2189754.1"/>
    </source>
</evidence>
<evidence type="ECO:0000256" key="5">
    <source>
        <dbReference type="ARBA" id="ARBA00023088"/>
    </source>
</evidence>
<keyword evidence="7" id="KW-0472">Membrane</keyword>
<reference evidence="9 10" key="1">
    <citation type="submission" date="2021-10" db="EMBL/GenBank/DDBJ databases">
        <title>Anaerobic single-cell dispensing facilitates the cultivation of human gut bacteria.</title>
        <authorList>
            <person name="Afrizal A."/>
        </authorList>
    </citation>
    <scope>NUCLEOTIDE SEQUENCE [LARGE SCALE GENOMIC DNA]</scope>
    <source>
        <strain evidence="9 10">CLA-AA-H277</strain>
    </source>
</reference>
<keyword evidence="4" id="KW-0732">Signal</keyword>
<accession>A0AAE3DSU1</accession>
<evidence type="ECO:0000313" key="10">
    <source>
        <dbReference type="Proteomes" id="UP001197875"/>
    </source>
</evidence>
<dbReference type="Proteomes" id="UP001197875">
    <property type="component" value="Unassembled WGS sequence"/>
</dbReference>
<keyword evidence="2" id="KW-0134">Cell wall</keyword>
<organism evidence="9 10">
    <name type="scientific">Fusicatenibacter faecihominis</name>
    <dbReference type="NCBI Taxonomy" id="2881276"/>
    <lineage>
        <taxon>Bacteria</taxon>
        <taxon>Bacillati</taxon>
        <taxon>Bacillota</taxon>
        <taxon>Clostridia</taxon>
        <taxon>Lachnospirales</taxon>
        <taxon>Lachnospiraceae</taxon>
        <taxon>Fusicatenibacter</taxon>
    </lineage>
</organism>
<feature type="domain" description="Gram-positive cocci surface proteins LPxTG" evidence="8">
    <location>
        <begin position="426"/>
        <end position="461"/>
    </location>
</feature>
<evidence type="ECO:0000256" key="4">
    <source>
        <dbReference type="ARBA" id="ARBA00022729"/>
    </source>
</evidence>
<evidence type="ECO:0000259" key="8">
    <source>
        <dbReference type="PROSITE" id="PS50847"/>
    </source>
</evidence>
<dbReference type="Gene3D" id="2.60.40.10">
    <property type="entry name" value="Immunoglobulins"/>
    <property type="match status" value="4"/>
</dbReference>
<dbReference type="AlphaFoldDB" id="A0AAE3DSU1"/>
<feature type="region of interest" description="Disordered" evidence="6">
    <location>
        <begin position="400"/>
        <end position="429"/>
    </location>
</feature>
<comment type="caution">
    <text evidence="9">The sequence shown here is derived from an EMBL/GenBank/DDBJ whole genome shotgun (WGS) entry which is preliminary data.</text>
</comment>
<dbReference type="PANTHER" id="PTHR36108">
    <property type="entry name" value="COLOSSIN-B-RELATED"/>
    <property type="match status" value="1"/>
</dbReference>
<evidence type="ECO:0000256" key="6">
    <source>
        <dbReference type="SAM" id="MobiDB-lite"/>
    </source>
</evidence>
<feature type="non-terminal residue" evidence="9">
    <location>
        <position position="1"/>
    </location>
</feature>
<keyword evidence="5" id="KW-0572">Peptidoglycan-anchor</keyword>
<dbReference type="RefSeq" id="WP_227615035.1">
    <property type="nucleotide sequence ID" value="NZ_JAJEPR010000011.1"/>
</dbReference>
<keyword evidence="10" id="KW-1185">Reference proteome</keyword>
<evidence type="ECO:0000256" key="3">
    <source>
        <dbReference type="ARBA" id="ARBA00022525"/>
    </source>
</evidence>
<dbReference type="Pfam" id="PF00746">
    <property type="entry name" value="Gram_pos_anchor"/>
    <property type="match status" value="1"/>
</dbReference>
<proteinExistence type="inferred from homology"/>
<dbReference type="PANTHER" id="PTHR36108:SF13">
    <property type="entry name" value="COLOSSIN-B-RELATED"/>
    <property type="match status" value="1"/>
</dbReference>
<dbReference type="InterPro" id="IPR019931">
    <property type="entry name" value="LPXTG_anchor"/>
</dbReference>
<dbReference type="NCBIfam" id="TIGR01167">
    <property type="entry name" value="LPXTG_anchor"/>
    <property type="match status" value="1"/>
</dbReference>
<dbReference type="PROSITE" id="PS50847">
    <property type="entry name" value="GRAM_POS_ANCHORING"/>
    <property type="match status" value="1"/>
</dbReference>
<name>A0AAE3DSU1_9FIRM</name>
<keyword evidence="7" id="KW-1133">Transmembrane helix</keyword>
<sequence>YDEKWQNARQKVKVTVLKKEKDTERVLAGGVYGLYTSENIKNAKGEVLLEKDSLIEQRVTDEKGQITFTADLPVDGKYYVKEIFAPDGFVTTDEVQEFTFEYAGADQAEVSYDFTFENQPTTVELTKTDLTTGKELPGAHLKVTDSDGNTVDEWTSTEESHAIKELVVGKEYTMTETKPADGYVTAESIIFTVENTAEVQKHEMKDDVTKVQISKTDITGETEIPGAKLTILDKDDQVVESWTSTEEAHYIEKLPIGKYTLREEQAPKGYLLTSDVTFEVKDTGEVQKVAMKDDTAKGKVILNKTDKSSGEPLKGVEFELRDSKGKVLETLKTDAAGHAESKLYEIATFKNGKYDTAIKYYLVETKTLDGYTLDQTKHEVTFAYVNDSTPVVEVTFNLTNEKPEVPETPNTPDTPQSHEETKVSNAPKTGDSTNIWLPILLLVISTGGMAGLYIRKKKNRK</sequence>
<dbReference type="Pfam" id="PF17802">
    <property type="entry name" value="SpaA"/>
    <property type="match status" value="4"/>
</dbReference>
<keyword evidence="7" id="KW-0812">Transmembrane</keyword>
<protein>
    <submittedName>
        <fullName evidence="9">LPXTG cell wall anchor domain-containing protein</fullName>
    </submittedName>
</protein>
<evidence type="ECO:0000256" key="7">
    <source>
        <dbReference type="SAM" id="Phobius"/>
    </source>
</evidence>
<dbReference type="InterPro" id="IPR041033">
    <property type="entry name" value="SpaA_PFL_dom_1"/>
</dbReference>
<evidence type="ECO:0000256" key="1">
    <source>
        <dbReference type="ARBA" id="ARBA00007257"/>
    </source>
</evidence>
<comment type="similarity">
    <text evidence="1">Belongs to the serine-aspartate repeat-containing protein (SDr) family.</text>
</comment>
<keyword evidence="3" id="KW-0964">Secreted</keyword>
<dbReference type="EMBL" id="JAJEPR010000011">
    <property type="protein sequence ID" value="MCC2189754.1"/>
    <property type="molecule type" value="Genomic_DNA"/>
</dbReference>
<feature type="transmembrane region" description="Helical" evidence="7">
    <location>
        <begin position="435"/>
        <end position="454"/>
    </location>
</feature>
<dbReference type="InterPro" id="IPR013783">
    <property type="entry name" value="Ig-like_fold"/>
</dbReference>
<gene>
    <name evidence="9" type="ORF">LKD71_08045</name>
</gene>
<evidence type="ECO:0000256" key="2">
    <source>
        <dbReference type="ARBA" id="ARBA00022512"/>
    </source>
</evidence>